<accession>A0ACB9LFI9</accession>
<keyword evidence="2" id="KW-1185">Reference proteome</keyword>
<proteinExistence type="predicted"/>
<organism evidence="1 2">
    <name type="scientific">Bauhinia variegata</name>
    <name type="common">Purple orchid tree</name>
    <name type="synonym">Phanera variegata</name>
    <dbReference type="NCBI Taxonomy" id="167791"/>
    <lineage>
        <taxon>Eukaryota</taxon>
        <taxon>Viridiplantae</taxon>
        <taxon>Streptophyta</taxon>
        <taxon>Embryophyta</taxon>
        <taxon>Tracheophyta</taxon>
        <taxon>Spermatophyta</taxon>
        <taxon>Magnoliopsida</taxon>
        <taxon>eudicotyledons</taxon>
        <taxon>Gunneridae</taxon>
        <taxon>Pentapetalae</taxon>
        <taxon>rosids</taxon>
        <taxon>fabids</taxon>
        <taxon>Fabales</taxon>
        <taxon>Fabaceae</taxon>
        <taxon>Cercidoideae</taxon>
        <taxon>Cercideae</taxon>
        <taxon>Bauhiniinae</taxon>
        <taxon>Bauhinia</taxon>
    </lineage>
</organism>
<comment type="caution">
    <text evidence="1">The sequence shown here is derived from an EMBL/GenBank/DDBJ whole genome shotgun (WGS) entry which is preliminary data.</text>
</comment>
<gene>
    <name evidence="1" type="ORF">L6164_031364</name>
</gene>
<sequence length="282" mass="30837">MGNANGREDGAIGPDDPAERCTAESGNHSNSRPSVPAASSDSMANSPPSSPRRSRSPDLFAPQVFGAVVPLAPLQRGNGPQFLNQTWQSESPGVVDQPPERGIPVMITWNLGGNSVAVEGTWDNWTSRKLLQRSGKDHSILMVLQSGIYHYKFIVDGEQRYIPDLPYVADETGHIFNLLDVNDYVPENPDGVTEFEAPPSPESSYGHAFPSEEDFAKEPLAVPPQLHLTVLGMENSDVGTSKPQHVVLNHVFIEKQSVVALGLTQRFQSKYVTVVLYKPLKR</sequence>
<reference evidence="1 2" key="1">
    <citation type="journal article" date="2022" name="DNA Res.">
        <title>Chromosomal-level genome assembly of the orchid tree Bauhinia variegata (Leguminosae; Cercidoideae) supports the allotetraploid origin hypothesis of Bauhinia.</title>
        <authorList>
            <person name="Zhong Y."/>
            <person name="Chen Y."/>
            <person name="Zheng D."/>
            <person name="Pang J."/>
            <person name="Liu Y."/>
            <person name="Luo S."/>
            <person name="Meng S."/>
            <person name="Qian L."/>
            <person name="Wei D."/>
            <person name="Dai S."/>
            <person name="Zhou R."/>
        </authorList>
    </citation>
    <scope>NUCLEOTIDE SEQUENCE [LARGE SCALE GENOMIC DNA]</scope>
    <source>
        <strain evidence="1">BV-YZ2020</strain>
    </source>
</reference>
<dbReference type="EMBL" id="CM039437">
    <property type="protein sequence ID" value="KAI4308272.1"/>
    <property type="molecule type" value="Genomic_DNA"/>
</dbReference>
<protein>
    <submittedName>
        <fullName evidence="1">Uncharacterized protein</fullName>
    </submittedName>
</protein>
<evidence type="ECO:0000313" key="2">
    <source>
        <dbReference type="Proteomes" id="UP000828941"/>
    </source>
</evidence>
<dbReference type="Proteomes" id="UP000828941">
    <property type="component" value="Chromosome 12"/>
</dbReference>
<evidence type="ECO:0000313" key="1">
    <source>
        <dbReference type="EMBL" id="KAI4308272.1"/>
    </source>
</evidence>
<name>A0ACB9LFI9_BAUVA</name>